<feature type="domain" description="SET" evidence="2">
    <location>
        <begin position="41"/>
        <end position="287"/>
    </location>
</feature>
<gene>
    <name evidence="3" type="ORF">AAT19DRAFT_12546</name>
</gene>
<evidence type="ECO:0000313" key="3">
    <source>
        <dbReference type="EMBL" id="PRQ77128.1"/>
    </source>
</evidence>
<feature type="signal peptide" evidence="1">
    <location>
        <begin position="1"/>
        <end position="30"/>
    </location>
</feature>
<dbReference type="EMBL" id="LCTV02000002">
    <property type="protein sequence ID" value="PRQ77128.1"/>
    <property type="molecule type" value="Genomic_DNA"/>
</dbReference>
<protein>
    <recommendedName>
        <fullName evidence="2">SET domain-containing protein</fullName>
    </recommendedName>
</protein>
<dbReference type="OrthoDB" id="441812at2759"/>
<dbReference type="Proteomes" id="UP000239560">
    <property type="component" value="Unassembled WGS sequence"/>
</dbReference>
<dbReference type="GO" id="GO:0005634">
    <property type="term" value="C:nucleus"/>
    <property type="evidence" value="ECO:0007669"/>
    <property type="project" value="TreeGrafter"/>
</dbReference>
<dbReference type="Gene3D" id="3.90.1410.10">
    <property type="entry name" value="set domain protein methyltransferase, domain 1"/>
    <property type="match status" value="1"/>
</dbReference>
<dbReference type="InterPro" id="IPR001214">
    <property type="entry name" value="SET_dom"/>
</dbReference>
<feature type="chain" id="PRO_5015628144" description="SET domain-containing protein" evidence="1">
    <location>
        <begin position="31"/>
        <end position="494"/>
    </location>
</feature>
<dbReference type="PROSITE" id="PS50280">
    <property type="entry name" value="SET"/>
    <property type="match status" value="1"/>
</dbReference>
<dbReference type="CDD" id="cd10527">
    <property type="entry name" value="SET_LSMT"/>
    <property type="match status" value="1"/>
</dbReference>
<organism evidence="3 4">
    <name type="scientific">Rhodotorula toruloides</name>
    <name type="common">Yeast</name>
    <name type="synonym">Rhodosporidium toruloides</name>
    <dbReference type="NCBI Taxonomy" id="5286"/>
    <lineage>
        <taxon>Eukaryota</taxon>
        <taxon>Fungi</taxon>
        <taxon>Dikarya</taxon>
        <taxon>Basidiomycota</taxon>
        <taxon>Pucciniomycotina</taxon>
        <taxon>Microbotryomycetes</taxon>
        <taxon>Sporidiobolales</taxon>
        <taxon>Sporidiobolaceae</taxon>
        <taxon>Rhodotorula</taxon>
    </lineage>
</organism>
<dbReference type="SUPFAM" id="SSF82199">
    <property type="entry name" value="SET domain"/>
    <property type="match status" value="1"/>
</dbReference>
<reference evidence="3 4" key="1">
    <citation type="journal article" date="2018" name="Elife">
        <title>Functional genomics of lipid metabolism in the oleaginous yeast Rhodosporidium toruloides.</title>
        <authorList>
            <person name="Coradetti S.T."/>
            <person name="Pinel D."/>
            <person name="Geiselman G."/>
            <person name="Ito M."/>
            <person name="Mondo S."/>
            <person name="Reilly M.C."/>
            <person name="Cheng Y.F."/>
            <person name="Bauer S."/>
            <person name="Grigoriev I."/>
            <person name="Gladden J.M."/>
            <person name="Simmons B.A."/>
            <person name="Brem R."/>
            <person name="Arkin A.P."/>
            <person name="Skerker J.M."/>
        </authorList>
    </citation>
    <scope>NUCLEOTIDE SEQUENCE [LARGE SCALE GENOMIC DNA]</scope>
    <source>
        <strain evidence="3 4">NBRC 0880</strain>
    </source>
</reference>
<evidence type="ECO:0000256" key="1">
    <source>
        <dbReference type="SAM" id="SignalP"/>
    </source>
</evidence>
<dbReference type="GO" id="GO:0016279">
    <property type="term" value="F:protein-lysine N-methyltransferase activity"/>
    <property type="evidence" value="ECO:0007669"/>
    <property type="project" value="TreeGrafter"/>
</dbReference>
<proteinExistence type="predicted"/>
<comment type="caution">
    <text evidence="3">The sequence shown here is derived from an EMBL/GenBank/DDBJ whole genome shotgun (WGS) entry which is preliminary data.</text>
</comment>
<dbReference type="InterPro" id="IPR050600">
    <property type="entry name" value="SETD3_SETD6_MTase"/>
</dbReference>
<dbReference type="PANTHER" id="PTHR13271">
    <property type="entry name" value="UNCHARACTERIZED PUTATIVE METHYLTRANSFERASE"/>
    <property type="match status" value="1"/>
</dbReference>
<dbReference type="InterPro" id="IPR046341">
    <property type="entry name" value="SET_dom_sf"/>
</dbReference>
<sequence>MAGSCGRLSRSRSRPLLLLLLCAWMQPLRAWLTQNAAFCDDRLALERDSHGHARVVALACIPTTTTVGRIPKSLVLSHRTSSLLLDDSARSTLDSLLPALRLAVHVAHELRLAAHSRWHVYLASCPTEEVPVALLWDDGEASSWLEGTQVEREVRRIGMNRTRLRDFYTSTALPLLLQHTSTASPSFETFARAYSLVSSRAFQVDAYHSLALVPLADIFDHSDPPHVHFASETWVCPECGKLERCEHDEEGDVIPQAKASVATEDDTCDMVVERAIEAGEEVFNTYGQLSNAKLLASYGFLLEANEHDTIDFDLDEAVNSCLPYATPREVFIQRLTAFQSFTRLLSVDHDHPLLRHSDTTDLSIDADGRLSTGLWLLAIAAANDAGGTETSQEVVARLAEAVGTLAIERVDEEDGAGAATRFVPTAEDVTMIRRVGQAVLRLCRSYRSRQYRPDLTGADLLDLAEVRHLSFRLLLLRTCVPPRGLHLLRTLSGS</sequence>
<evidence type="ECO:0000259" key="2">
    <source>
        <dbReference type="PROSITE" id="PS50280"/>
    </source>
</evidence>
<evidence type="ECO:0000313" key="4">
    <source>
        <dbReference type="Proteomes" id="UP000239560"/>
    </source>
</evidence>
<dbReference type="PANTHER" id="PTHR13271:SF34">
    <property type="entry name" value="N-LYSINE METHYLTRANSFERASE SETD6"/>
    <property type="match status" value="1"/>
</dbReference>
<keyword evidence="1" id="KW-0732">Signal</keyword>
<accession>A0A2T0AGJ4</accession>
<name>A0A2T0AGJ4_RHOTO</name>
<dbReference type="AlphaFoldDB" id="A0A2T0AGJ4"/>